<comment type="caution">
    <text evidence="1">The sequence shown here is derived from an EMBL/GenBank/DDBJ whole genome shotgun (WGS) entry which is preliminary data.</text>
</comment>
<dbReference type="Proteomes" id="UP000004947">
    <property type="component" value="Unassembled WGS sequence"/>
</dbReference>
<evidence type="ECO:0000313" key="1">
    <source>
        <dbReference type="EMBL" id="EDM28168.1"/>
    </source>
</evidence>
<organism evidence="1 2">
    <name type="scientific">Lentisphaera araneosa HTCC2155</name>
    <dbReference type="NCBI Taxonomy" id="313628"/>
    <lineage>
        <taxon>Bacteria</taxon>
        <taxon>Pseudomonadati</taxon>
        <taxon>Lentisphaerota</taxon>
        <taxon>Lentisphaeria</taxon>
        <taxon>Lentisphaerales</taxon>
        <taxon>Lentisphaeraceae</taxon>
        <taxon>Lentisphaera</taxon>
    </lineage>
</organism>
<gene>
    <name evidence="1" type="ORF">LNTAR_12466</name>
</gene>
<dbReference type="OrthoDB" id="9796189at2"/>
<keyword evidence="2" id="KW-1185">Reference proteome</keyword>
<accession>A6DJU4</accession>
<dbReference type="RefSeq" id="WP_007278160.1">
    <property type="nucleotide sequence ID" value="NZ_ABCK01000006.1"/>
</dbReference>
<name>A6DJU4_9BACT</name>
<sequence length="178" mass="20759">MSLTHKEDPIDYFLNACDKAQIVYKIADQLGERFGSQSNLLRADLQQVLQLGRQALINYHLMPDDCQKSKLELLNVLQLTMDELRDEVSDFLELKRYSKWKCNSAQVSFVYNLSIMEDYSYKSYSSFIEKNNIDKVANLLICVIDQTSDELRHEIHVLERSIKRSMSITKIKDKLSRA</sequence>
<dbReference type="AlphaFoldDB" id="A6DJU4"/>
<evidence type="ECO:0000313" key="2">
    <source>
        <dbReference type="Proteomes" id="UP000004947"/>
    </source>
</evidence>
<dbReference type="EMBL" id="ABCK01000006">
    <property type="protein sequence ID" value="EDM28168.1"/>
    <property type="molecule type" value="Genomic_DNA"/>
</dbReference>
<reference evidence="1 2" key="1">
    <citation type="journal article" date="2010" name="J. Bacteriol.">
        <title>Genome sequence of Lentisphaera araneosa HTCC2155T, the type species of the order Lentisphaerales in the phylum Lentisphaerae.</title>
        <authorList>
            <person name="Thrash J.C."/>
            <person name="Cho J.C."/>
            <person name="Vergin K.L."/>
            <person name="Morris R.M."/>
            <person name="Giovannoni S.J."/>
        </authorList>
    </citation>
    <scope>NUCLEOTIDE SEQUENCE [LARGE SCALE GENOMIC DNA]</scope>
    <source>
        <strain evidence="1 2">HTCC2155</strain>
    </source>
</reference>
<protein>
    <submittedName>
        <fullName evidence="1">Uncharacterized protein</fullName>
    </submittedName>
</protein>
<dbReference type="STRING" id="313628.LNTAR_12466"/>
<proteinExistence type="predicted"/>